<feature type="region of interest" description="Disordered" evidence="1">
    <location>
        <begin position="70"/>
        <end position="148"/>
    </location>
</feature>
<feature type="compositionally biased region" description="Basic and acidic residues" evidence="1">
    <location>
        <begin position="73"/>
        <end position="89"/>
    </location>
</feature>
<organism evidence="2 3">
    <name type="scientific">Glarea lozoyensis (strain ATCC 20868 / MF5171)</name>
    <dbReference type="NCBI Taxonomy" id="1116229"/>
    <lineage>
        <taxon>Eukaryota</taxon>
        <taxon>Fungi</taxon>
        <taxon>Dikarya</taxon>
        <taxon>Ascomycota</taxon>
        <taxon>Pezizomycotina</taxon>
        <taxon>Leotiomycetes</taxon>
        <taxon>Helotiales</taxon>
        <taxon>Helotiaceae</taxon>
        <taxon>Glarea</taxon>
    </lineage>
</organism>
<protein>
    <submittedName>
        <fullName evidence="2">Uncharacterized protein</fullName>
    </submittedName>
</protein>
<dbReference type="GeneID" id="19469779"/>
<proteinExistence type="predicted"/>
<dbReference type="Proteomes" id="UP000016922">
    <property type="component" value="Unassembled WGS sequence"/>
</dbReference>
<sequence>MQSDDPTGREWVLVSRGILSKVLQDVLDDAIGVKKYSLTHSDDCYLIKTLKPLEENQTKWIDHHVFKSTYKRQRPERSRASTKNLDECSKLQGLPQPSNDLRNLAKRSPEPHRTGTFATLARKMETDSNGEATTVTKSSGGNETVDAR</sequence>
<dbReference type="AlphaFoldDB" id="S3E9N9"/>
<gene>
    <name evidence="2" type="ORF">GLAREA_10733</name>
</gene>
<evidence type="ECO:0000313" key="2">
    <source>
        <dbReference type="EMBL" id="EPE35038.1"/>
    </source>
</evidence>
<evidence type="ECO:0000256" key="1">
    <source>
        <dbReference type="SAM" id="MobiDB-lite"/>
    </source>
</evidence>
<dbReference type="RefSeq" id="XP_008078025.1">
    <property type="nucleotide sequence ID" value="XM_008079834.1"/>
</dbReference>
<evidence type="ECO:0000313" key="3">
    <source>
        <dbReference type="Proteomes" id="UP000016922"/>
    </source>
</evidence>
<dbReference type="KEGG" id="glz:GLAREA_10733"/>
<keyword evidence="3" id="KW-1185">Reference proteome</keyword>
<name>S3E9N9_GLAL2</name>
<accession>S3E9N9</accession>
<feature type="compositionally biased region" description="Polar residues" evidence="1">
    <location>
        <begin position="127"/>
        <end position="142"/>
    </location>
</feature>
<dbReference type="HOGENOM" id="CLU_1758983_0_0_1"/>
<reference evidence="2 3" key="1">
    <citation type="journal article" date="2013" name="BMC Genomics">
        <title>Genomics-driven discovery of the pneumocandin biosynthetic gene cluster in the fungus Glarea lozoyensis.</title>
        <authorList>
            <person name="Chen L."/>
            <person name="Yue Q."/>
            <person name="Zhang X."/>
            <person name="Xiang M."/>
            <person name="Wang C."/>
            <person name="Li S."/>
            <person name="Che Y."/>
            <person name="Ortiz-Lopez F.J."/>
            <person name="Bills G.F."/>
            <person name="Liu X."/>
            <person name="An Z."/>
        </authorList>
    </citation>
    <scope>NUCLEOTIDE SEQUENCE [LARGE SCALE GENOMIC DNA]</scope>
    <source>
        <strain evidence="3">ATCC 20868 / MF5171</strain>
    </source>
</reference>
<dbReference type="EMBL" id="KE145355">
    <property type="protein sequence ID" value="EPE35038.1"/>
    <property type="molecule type" value="Genomic_DNA"/>
</dbReference>